<gene>
    <name evidence="4" type="ORF">A1353_01100</name>
</gene>
<dbReference type="Gene3D" id="3.30.70.330">
    <property type="match status" value="1"/>
</dbReference>
<protein>
    <submittedName>
        <fullName evidence="4">Uncharacterized protein</fullName>
    </submittedName>
</protein>
<dbReference type="EMBL" id="LUUH01000077">
    <property type="protein sequence ID" value="OAI00322.1"/>
    <property type="molecule type" value="Genomic_DNA"/>
</dbReference>
<name>A0A177M3P6_METMH</name>
<evidence type="ECO:0000256" key="1">
    <source>
        <dbReference type="ARBA" id="ARBA00022490"/>
    </source>
</evidence>
<dbReference type="AlphaFoldDB" id="A0A177M3P6"/>
<dbReference type="Pfam" id="PF03880">
    <property type="entry name" value="DbpA"/>
    <property type="match status" value="1"/>
</dbReference>
<evidence type="ECO:0000259" key="3">
    <source>
        <dbReference type="Pfam" id="PF25399"/>
    </source>
</evidence>
<dbReference type="InterPro" id="IPR012677">
    <property type="entry name" value="Nucleotide-bd_a/b_plait_sf"/>
</dbReference>
<evidence type="ECO:0000313" key="5">
    <source>
        <dbReference type="Proteomes" id="UP000077763"/>
    </source>
</evidence>
<accession>A0A177M3P6</accession>
<dbReference type="Proteomes" id="UP000077763">
    <property type="component" value="Unassembled WGS sequence"/>
</dbReference>
<proteinExistence type="predicted"/>
<sequence>MNAFSVESRKEDKFKRRLQRIVIEEDLTLHRELIQRTAAELDIDLLTCAAALVYLSQPNLYPAHTQQPKLLVPLPQPHSRGPHANGKMVRYRLAVGSQHQVNCDDIQAVLVEESGVDKKRIGRIDIRDTHTLVELPDGMPADIFQLLTEASIGPHRLNIKRIKPNKFRQTRNNNQLDEENG</sequence>
<dbReference type="RefSeq" id="WP_064037836.1">
    <property type="nucleotide sequence ID" value="NZ_LUUH01000077.1"/>
</dbReference>
<organism evidence="4 5">
    <name type="scientific">Methylomonas methanica</name>
    <dbReference type="NCBI Taxonomy" id="421"/>
    <lineage>
        <taxon>Bacteria</taxon>
        <taxon>Pseudomonadati</taxon>
        <taxon>Pseudomonadota</taxon>
        <taxon>Gammaproteobacteria</taxon>
        <taxon>Methylococcales</taxon>
        <taxon>Methylococcaceae</taxon>
        <taxon>Methylomonas</taxon>
    </lineage>
</organism>
<keyword evidence="1" id="KW-0963">Cytoplasm</keyword>
<comment type="caution">
    <text evidence="4">The sequence shown here is derived from an EMBL/GenBank/DDBJ whole genome shotgun (WGS) entry which is preliminary data.</text>
</comment>
<dbReference type="Pfam" id="PF25399">
    <property type="entry name" value="DeaD_dimer"/>
    <property type="match status" value="1"/>
</dbReference>
<feature type="domain" description="DEAD box helicase DbpA/CsdA RNA-binding" evidence="2">
    <location>
        <begin position="90"/>
        <end position="160"/>
    </location>
</feature>
<feature type="domain" description="RNA helicase DeaD dimerization" evidence="3">
    <location>
        <begin position="6"/>
        <end position="57"/>
    </location>
</feature>
<dbReference type="InterPro" id="IPR057325">
    <property type="entry name" value="DeaD_dimer"/>
</dbReference>
<dbReference type="InterPro" id="IPR005580">
    <property type="entry name" value="DbpA/CsdA_RNA-bd_dom"/>
</dbReference>
<evidence type="ECO:0000259" key="2">
    <source>
        <dbReference type="Pfam" id="PF03880"/>
    </source>
</evidence>
<evidence type="ECO:0000313" key="4">
    <source>
        <dbReference type="EMBL" id="OAI00322.1"/>
    </source>
</evidence>
<reference evidence="4 5" key="1">
    <citation type="submission" date="2016-03" db="EMBL/GenBank/DDBJ databases">
        <authorList>
            <person name="Ploux O."/>
        </authorList>
    </citation>
    <scope>NUCLEOTIDE SEQUENCE [LARGE SCALE GENOMIC DNA]</scope>
    <source>
        <strain evidence="4 5">R-45371</strain>
    </source>
</reference>